<dbReference type="EMBL" id="CP120678">
    <property type="protein sequence ID" value="WIW69567.1"/>
    <property type="molecule type" value="Genomic_DNA"/>
</dbReference>
<evidence type="ECO:0000256" key="1">
    <source>
        <dbReference type="ARBA" id="ARBA00010699"/>
    </source>
</evidence>
<dbReference type="EC" id="2.1.2.9" evidence="2 5"/>
<evidence type="ECO:0000313" key="9">
    <source>
        <dbReference type="Proteomes" id="UP001243623"/>
    </source>
</evidence>
<name>A0A9Y2AGA9_9FIRM</name>
<organism evidence="8 9">
    <name type="scientific">Selenobaculum gibii</name>
    <dbReference type="NCBI Taxonomy" id="3054208"/>
    <lineage>
        <taxon>Bacteria</taxon>
        <taxon>Bacillati</taxon>
        <taxon>Bacillota</taxon>
        <taxon>Negativicutes</taxon>
        <taxon>Selenomonadales</taxon>
        <taxon>Selenomonadaceae</taxon>
        <taxon>Selenobaculum</taxon>
    </lineage>
</organism>
<evidence type="ECO:0000313" key="8">
    <source>
        <dbReference type="EMBL" id="WIW69567.1"/>
    </source>
</evidence>
<dbReference type="InterPro" id="IPR036477">
    <property type="entry name" value="Formyl_transf_N_sf"/>
</dbReference>
<dbReference type="RefSeq" id="WP_147668771.1">
    <property type="nucleotide sequence ID" value="NZ_CP120678.1"/>
</dbReference>
<reference evidence="8" key="1">
    <citation type="submission" date="2023-03" db="EMBL/GenBank/DDBJ databases">
        <title>Selenobaculum gbiensis gen. nov. sp. nov., a new bacterium isolated from the gut microbiota of IBD patient.</title>
        <authorList>
            <person name="Yeo S."/>
            <person name="Park H."/>
            <person name="Huh C.S."/>
        </authorList>
    </citation>
    <scope>NUCLEOTIDE SEQUENCE</scope>
    <source>
        <strain evidence="8">ICN-92133</strain>
    </source>
</reference>
<dbReference type="Gene3D" id="3.40.50.12230">
    <property type="match status" value="1"/>
</dbReference>
<dbReference type="PROSITE" id="PS00373">
    <property type="entry name" value="GART"/>
    <property type="match status" value="1"/>
</dbReference>
<evidence type="ECO:0000259" key="6">
    <source>
        <dbReference type="Pfam" id="PF00551"/>
    </source>
</evidence>
<feature type="domain" description="Formyl transferase N-terminal" evidence="6">
    <location>
        <begin position="5"/>
        <end position="181"/>
    </location>
</feature>
<dbReference type="FunFam" id="3.40.50.12230:FF:000001">
    <property type="entry name" value="Methionyl-tRNA formyltransferase"/>
    <property type="match status" value="1"/>
</dbReference>
<protein>
    <recommendedName>
        <fullName evidence="2 5">Methionyl-tRNA formyltransferase</fullName>
        <ecNumber evidence="2 5">2.1.2.9</ecNumber>
    </recommendedName>
</protein>
<dbReference type="GO" id="GO:0004479">
    <property type="term" value="F:methionyl-tRNA formyltransferase activity"/>
    <property type="evidence" value="ECO:0007669"/>
    <property type="project" value="UniProtKB-UniRule"/>
</dbReference>
<dbReference type="PANTHER" id="PTHR11138:SF5">
    <property type="entry name" value="METHIONYL-TRNA FORMYLTRANSFERASE, MITOCHONDRIAL"/>
    <property type="match status" value="1"/>
</dbReference>
<proteinExistence type="inferred from homology"/>
<dbReference type="Pfam" id="PF02911">
    <property type="entry name" value="Formyl_trans_C"/>
    <property type="match status" value="1"/>
</dbReference>
<keyword evidence="4 5" id="KW-0648">Protein biosynthesis</keyword>
<comment type="function">
    <text evidence="5">Attaches a formyl group to the free amino group of methionyl-tRNA(fMet). The formyl group appears to play a dual role in the initiator identity of N-formylmethionyl-tRNA by promoting its recognition by IF2 and preventing the misappropriation of this tRNA by the elongation apparatus.</text>
</comment>
<dbReference type="CDD" id="cd08646">
    <property type="entry name" value="FMT_core_Met-tRNA-FMT_N"/>
    <property type="match status" value="1"/>
</dbReference>
<dbReference type="CDD" id="cd08704">
    <property type="entry name" value="Met_tRNA_FMT_C"/>
    <property type="match status" value="1"/>
</dbReference>
<dbReference type="InterPro" id="IPR005794">
    <property type="entry name" value="Fmt"/>
</dbReference>
<evidence type="ECO:0000259" key="7">
    <source>
        <dbReference type="Pfam" id="PF02911"/>
    </source>
</evidence>
<dbReference type="KEGG" id="sgbi:P3F81_06445"/>
<comment type="catalytic activity">
    <reaction evidence="5">
        <text>L-methionyl-tRNA(fMet) + (6R)-10-formyltetrahydrofolate = N-formyl-L-methionyl-tRNA(fMet) + (6S)-5,6,7,8-tetrahydrofolate + H(+)</text>
        <dbReference type="Rhea" id="RHEA:24380"/>
        <dbReference type="Rhea" id="RHEA-COMP:9952"/>
        <dbReference type="Rhea" id="RHEA-COMP:9953"/>
        <dbReference type="ChEBI" id="CHEBI:15378"/>
        <dbReference type="ChEBI" id="CHEBI:57453"/>
        <dbReference type="ChEBI" id="CHEBI:78530"/>
        <dbReference type="ChEBI" id="CHEBI:78844"/>
        <dbReference type="ChEBI" id="CHEBI:195366"/>
        <dbReference type="EC" id="2.1.2.9"/>
    </reaction>
</comment>
<evidence type="ECO:0000256" key="4">
    <source>
        <dbReference type="ARBA" id="ARBA00022917"/>
    </source>
</evidence>
<dbReference type="SUPFAM" id="SSF50486">
    <property type="entry name" value="FMT C-terminal domain-like"/>
    <property type="match status" value="1"/>
</dbReference>
<evidence type="ECO:0000256" key="5">
    <source>
        <dbReference type="HAMAP-Rule" id="MF_00182"/>
    </source>
</evidence>
<dbReference type="Pfam" id="PF00551">
    <property type="entry name" value="Formyl_trans_N"/>
    <property type="match status" value="1"/>
</dbReference>
<dbReference type="InterPro" id="IPR044135">
    <property type="entry name" value="Met-tRNA-FMT_C"/>
</dbReference>
<dbReference type="Proteomes" id="UP001243623">
    <property type="component" value="Chromosome"/>
</dbReference>
<feature type="binding site" evidence="5">
    <location>
        <begin position="111"/>
        <end position="114"/>
    </location>
    <ligand>
        <name>(6S)-5,6,7,8-tetrahydrofolate</name>
        <dbReference type="ChEBI" id="CHEBI:57453"/>
    </ligand>
</feature>
<evidence type="ECO:0000256" key="3">
    <source>
        <dbReference type="ARBA" id="ARBA00022679"/>
    </source>
</evidence>
<accession>A0A9Y2AGA9</accession>
<comment type="similarity">
    <text evidence="1 5">Belongs to the Fmt family.</text>
</comment>
<evidence type="ECO:0000256" key="2">
    <source>
        <dbReference type="ARBA" id="ARBA00012261"/>
    </source>
</evidence>
<dbReference type="InterPro" id="IPR041711">
    <property type="entry name" value="Met-tRNA-FMT_N"/>
</dbReference>
<dbReference type="InterPro" id="IPR005793">
    <property type="entry name" value="Formyl_trans_C"/>
</dbReference>
<dbReference type="AlphaFoldDB" id="A0A9Y2AGA9"/>
<feature type="domain" description="Formyl transferase C-terminal" evidence="7">
    <location>
        <begin position="206"/>
        <end position="303"/>
    </location>
</feature>
<gene>
    <name evidence="5 8" type="primary">fmt</name>
    <name evidence="8" type="ORF">P3F81_06445</name>
</gene>
<dbReference type="GO" id="GO:0005829">
    <property type="term" value="C:cytosol"/>
    <property type="evidence" value="ECO:0007669"/>
    <property type="project" value="TreeGrafter"/>
</dbReference>
<keyword evidence="9" id="KW-1185">Reference proteome</keyword>
<dbReference type="InterPro" id="IPR001555">
    <property type="entry name" value="GART_AS"/>
</dbReference>
<keyword evidence="3 5" id="KW-0808">Transferase</keyword>
<dbReference type="InterPro" id="IPR011034">
    <property type="entry name" value="Formyl_transferase-like_C_sf"/>
</dbReference>
<dbReference type="PANTHER" id="PTHR11138">
    <property type="entry name" value="METHIONYL-TRNA FORMYLTRANSFERASE"/>
    <property type="match status" value="1"/>
</dbReference>
<sequence length="312" mass="34975">MNKLKVIFMGTPDFAVPCLKALHKNHEILAVITQPDRRKGRGQKVIYSPVKEFASSVNLTVLQPEKIKTDEFEDLIESLQPDLIVVVAFGQILSKRILDIPVLGCINVHASLLPMLRGAAPIHWAVINGEKKTGVTTMFMDVGLDTGDMLLKKDVYIADEDDTGVIHDKLMILGAETLLETITLLQMNKLSRVKQDESKSTYAPLLTKKLEKITWDKDALQIHNLIRGLSPWPGSYCMNKEAVLKLWKSKVVNEEPHSYEPGTVIDFTKNGFIVAASEGMLEIMEVQPANKRRMHAKDYINGHGIRLNDVLK</sequence>
<dbReference type="SUPFAM" id="SSF53328">
    <property type="entry name" value="Formyltransferase"/>
    <property type="match status" value="1"/>
</dbReference>
<dbReference type="HAMAP" id="MF_00182">
    <property type="entry name" value="Formyl_trans"/>
    <property type="match status" value="1"/>
</dbReference>
<dbReference type="NCBIfam" id="TIGR00460">
    <property type="entry name" value="fmt"/>
    <property type="match status" value="1"/>
</dbReference>
<dbReference type="InterPro" id="IPR002376">
    <property type="entry name" value="Formyl_transf_N"/>
</dbReference>